<organism evidence="2 3">
    <name type="scientific">Streptomyces lacrimifluminis</name>
    <dbReference type="NCBI Taxonomy" id="1500077"/>
    <lineage>
        <taxon>Bacteria</taxon>
        <taxon>Bacillati</taxon>
        <taxon>Actinomycetota</taxon>
        <taxon>Actinomycetes</taxon>
        <taxon>Kitasatosporales</taxon>
        <taxon>Streptomycetaceae</taxon>
        <taxon>Streptomyces</taxon>
    </lineage>
</organism>
<accession>A0A917P7Z3</accession>
<gene>
    <name evidence="2" type="ORF">GCM10012282_73960</name>
</gene>
<reference evidence="2" key="1">
    <citation type="journal article" date="2014" name="Int. J. Syst. Evol. Microbiol.">
        <title>Complete genome sequence of Corynebacterium casei LMG S-19264T (=DSM 44701T), isolated from a smear-ripened cheese.</title>
        <authorList>
            <consortium name="US DOE Joint Genome Institute (JGI-PGF)"/>
            <person name="Walter F."/>
            <person name="Albersmeier A."/>
            <person name="Kalinowski J."/>
            <person name="Ruckert C."/>
        </authorList>
    </citation>
    <scope>NUCLEOTIDE SEQUENCE</scope>
    <source>
        <strain evidence="2">CGMCC 4.7272</strain>
    </source>
</reference>
<reference evidence="2" key="2">
    <citation type="submission" date="2020-09" db="EMBL/GenBank/DDBJ databases">
        <authorList>
            <person name="Sun Q."/>
            <person name="Zhou Y."/>
        </authorList>
    </citation>
    <scope>NUCLEOTIDE SEQUENCE</scope>
    <source>
        <strain evidence="2">CGMCC 4.7272</strain>
    </source>
</reference>
<name>A0A917P7Z3_9ACTN</name>
<proteinExistence type="predicted"/>
<comment type="caution">
    <text evidence="2">The sequence shown here is derived from an EMBL/GenBank/DDBJ whole genome shotgun (WGS) entry which is preliminary data.</text>
</comment>
<feature type="compositionally biased region" description="Pro residues" evidence="1">
    <location>
        <begin position="117"/>
        <end position="128"/>
    </location>
</feature>
<dbReference type="EMBL" id="BMMU01000042">
    <property type="protein sequence ID" value="GGJ66103.1"/>
    <property type="molecule type" value="Genomic_DNA"/>
</dbReference>
<sequence length="179" mass="19527">MPLGTLLPGMFPNARNGCARPHCAQTDLAGGGVQSGQRAETAPAGTMRACAIPTTGMRPPPQLAGLLRAVEPGWHPQLLTHVPDYRVKEDLKEKFGTARIRIALTPAARHPRRRPLSPQPSSSPPPPASSAEPRKRWSPKIPRGQGTQLGETAYDCCRRVVRPHHDRQWVVHCRPHGHG</sequence>
<evidence type="ECO:0000313" key="2">
    <source>
        <dbReference type="EMBL" id="GGJ66103.1"/>
    </source>
</evidence>
<feature type="region of interest" description="Disordered" evidence="1">
    <location>
        <begin position="102"/>
        <end position="148"/>
    </location>
</feature>
<evidence type="ECO:0000256" key="1">
    <source>
        <dbReference type="SAM" id="MobiDB-lite"/>
    </source>
</evidence>
<keyword evidence="3" id="KW-1185">Reference proteome</keyword>
<dbReference type="Proteomes" id="UP000625682">
    <property type="component" value="Unassembled WGS sequence"/>
</dbReference>
<evidence type="ECO:0000313" key="3">
    <source>
        <dbReference type="Proteomes" id="UP000625682"/>
    </source>
</evidence>
<protein>
    <submittedName>
        <fullName evidence="2">Uncharacterized protein</fullName>
    </submittedName>
</protein>
<dbReference type="AlphaFoldDB" id="A0A917P7Z3"/>